<dbReference type="InterPro" id="IPR001611">
    <property type="entry name" value="Leu-rich_rpt"/>
</dbReference>
<reference evidence="4" key="1">
    <citation type="journal article" date="2020" name="Fungal Divers.">
        <title>Resolving the Mortierellaceae phylogeny through synthesis of multi-gene phylogenetics and phylogenomics.</title>
        <authorList>
            <person name="Vandepol N."/>
            <person name="Liber J."/>
            <person name="Desiro A."/>
            <person name="Na H."/>
            <person name="Kennedy M."/>
            <person name="Barry K."/>
            <person name="Grigoriev I.V."/>
            <person name="Miller A.N."/>
            <person name="O'Donnell K."/>
            <person name="Stajich J.E."/>
            <person name="Bonito G."/>
        </authorList>
    </citation>
    <scope>NUCLEOTIDE SEQUENCE</scope>
    <source>
        <strain evidence="4">BC1065</strain>
    </source>
</reference>
<evidence type="ECO:0000256" key="1">
    <source>
        <dbReference type="SAM" id="MobiDB-lite"/>
    </source>
</evidence>
<dbReference type="Gene3D" id="3.80.10.10">
    <property type="entry name" value="Ribonuclease Inhibitor"/>
    <property type="match status" value="2"/>
</dbReference>
<dbReference type="Gene3D" id="1.10.8.10">
    <property type="entry name" value="DNA helicase RuvA subunit, C-terminal domain"/>
    <property type="match status" value="1"/>
</dbReference>
<dbReference type="Proteomes" id="UP000807716">
    <property type="component" value="Unassembled WGS sequence"/>
</dbReference>
<feature type="compositionally biased region" description="Acidic residues" evidence="1">
    <location>
        <begin position="390"/>
        <end position="406"/>
    </location>
</feature>
<dbReference type="Pfam" id="PF00789">
    <property type="entry name" value="UBX"/>
    <property type="match status" value="1"/>
</dbReference>
<accession>A0A9P6Q039</accession>
<evidence type="ECO:0000313" key="5">
    <source>
        <dbReference type="Proteomes" id="UP000807716"/>
    </source>
</evidence>
<feature type="compositionally biased region" description="Low complexity" evidence="1">
    <location>
        <begin position="540"/>
        <end position="565"/>
    </location>
</feature>
<dbReference type="PROSITE" id="PS50033">
    <property type="entry name" value="UBX"/>
    <property type="match status" value="1"/>
</dbReference>
<feature type="compositionally biased region" description="Basic and acidic residues" evidence="1">
    <location>
        <begin position="93"/>
        <end position="102"/>
    </location>
</feature>
<sequence length="1087" mass="116456">MEIANDVLLAQLLNLGLDLKQARAAVAAGNTSVEQATAWIFDNSNSVAQQPTTTATTTATTTTTSSGALRLRPDDFDDVDLQRAIALSTAPQEPHRSPESTKKPPIKINIIRAGQVSQPQATDSSSSSATAPAPPAPAPPAPAPAPAPVAGATSSSSPPSTSAKRERESDKSTTNTGTGVTPMLPLMSSRQREAEFEAENARLKKEAEQLAEKSKRLKQLEREARQRALQAIREDREKSKTKQHVAPPLVEPFLSSSSTSSSSTSASSPTARKTTMVQLRLKNGMVLKRSFDNSATLRQLFDAVVQEDPSLSGEDIRLIQPFPRREFGVSEAQQTLQEAGLCPSCSLNVHVPPSTNPAPPSEPALSSPLGSIPGSWHPAPPTFGQIGNGDEPEPMDIDELEDEENDNNNNDDYADNNQTDDTDEDDEDDEDMDNPDNDDGLVHMLPVGHGHGQPFGGRGRGRGGVLRGGHGRGRGGFPFSGAGHRLSSQSGGPSGSGGSGSGSGGGGGGGGDNNADDTNMDETPAQPMSPAERRQRVLDAMAARAAAQQSAAGTATSLAAGESSSPTDASSCPKGNAHKTGPPRVIPSLLSRSSYEVAVLLTSNDSKRVKYLKNLAEVGSQAAELIVQNLIRLKQLDQLSVKRLGRCAIVNLSLDGYSRTTDSLMETFRWTQGPSLSYLSLRGCALLTEAGFSQIPAFHELEHLDLSHCRITDASLAHLLELSELRVLILSSTKVTSRGIANTVSKASWKEHLHTLDLSACEGVQGPSVLVDLQELLCLRNLRLNNTRAFDRGPILVPDSLGFRQLEELDLMHTPIHDEDLQAVRSSFPALEVLNLAGCVHLTDVSLQRLCSMTGQAEEEETMPELTTLKFPDRESPLSQVLPLVAERFGQLSQLDLTGFLNVADATLLSLGAATNLTMLSLAGTKLTDVGAPVLAHLELLRELNLDRTVIQDKSIDHLRGLGRLEILSLSRCPKLTVDAIKLLSMSACFERTLKRLNLSFNSLIHDEGLVYLEQAHALISLNLDHTDVTTVRAHRLADKMEALTQLRVVGVSEGERAQERGVYSIASAILAQNHNNNNNNIQNFDL</sequence>
<dbReference type="Gene3D" id="3.10.20.90">
    <property type="entry name" value="Phosphatidylinositol 3-kinase Catalytic Subunit, Chain A, domain 1"/>
    <property type="match status" value="1"/>
</dbReference>
<dbReference type="Pfam" id="PF13516">
    <property type="entry name" value="LRR_6"/>
    <property type="match status" value="3"/>
</dbReference>
<feature type="region of interest" description="Disordered" evidence="1">
    <location>
        <begin position="49"/>
        <end position="73"/>
    </location>
</feature>
<dbReference type="OrthoDB" id="120976at2759"/>
<feature type="compositionally biased region" description="Gly residues" evidence="1">
    <location>
        <begin position="449"/>
        <end position="478"/>
    </location>
</feature>
<dbReference type="InterPro" id="IPR009060">
    <property type="entry name" value="UBA-like_sf"/>
</dbReference>
<dbReference type="GO" id="GO:0019005">
    <property type="term" value="C:SCF ubiquitin ligase complex"/>
    <property type="evidence" value="ECO:0007669"/>
    <property type="project" value="TreeGrafter"/>
</dbReference>
<organism evidence="4 5">
    <name type="scientific">Actinomortierella ambigua</name>
    <dbReference type="NCBI Taxonomy" id="1343610"/>
    <lineage>
        <taxon>Eukaryota</taxon>
        <taxon>Fungi</taxon>
        <taxon>Fungi incertae sedis</taxon>
        <taxon>Mucoromycota</taxon>
        <taxon>Mortierellomycotina</taxon>
        <taxon>Mortierellomycetes</taxon>
        <taxon>Mortierellales</taxon>
        <taxon>Mortierellaceae</taxon>
        <taxon>Actinomortierella</taxon>
    </lineage>
</organism>
<comment type="caution">
    <text evidence="4">The sequence shown here is derived from an EMBL/GenBank/DDBJ whole genome shotgun (WGS) entry which is preliminary data.</text>
</comment>
<dbReference type="PROSITE" id="PS51450">
    <property type="entry name" value="LRR"/>
    <property type="match status" value="1"/>
</dbReference>
<evidence type="ECO:0000259" key="3">
    <source>
        <dbReference type="PROSITE" id="PS50033"/>
    </source>
</evidence>
<feature type="compositionally biased region" description="Low complexity" evidence="1">
    <location>
        <begin position="255"/>
        <end position="268"/>
    </location>
</feature>
<name>A0A9P6Q039_9FUNG</name>
<dbReference type="AlphaFoldDB" id="A0A9P6Q039"/>
<protein>
    <recommendedName>
        <fullName evidence="6">UBX domain-containing protein</fullName>
    </recommendedName>
</protein>
<feature type="compositionally biased region" description="Low complexity" evidence="1">
    <location>
        <begin position="52"/>
        <end position="64"/>
    </location>
</feature>
<feature type="compositionally biased region" description="Low complexity" evidence="1">
    <location>
        <begin position="479"/>
        <end position="491"/>
    </location>
</feature>
<feature type="compositionally biased region" description="Low complexity" evidence="1">
    <location>
        <begin position="148"/>
        <end position="162"/>
    </location>
</feature>
<dbReference type="InterPro" id="IPR001012">
    <property type="entry name" value="UBX_dom"/>
</dbReference>
<dbReference type="PANTHER" id="PTHR13318">
    <property type="entry name" value="PARTNER OF PAIRED, ISOFORM B-RELATED"/>
    <property type="match status" value="1"/>
</dbReference>
<evidence type="ECO:0000259" key="2">
    <source>
        <dbReference type="PROSITE" id="PS50030"/>
    </source>
</evidence>
<dbReference type="SMART" id="SM00367">
    <property type="entry name" value="LRR_CC"/>
    <property type="match status" value="7"/>
</dbReference>
<dbReference type="InterPro" id="IPR015940">
    <property type="entry name" value="UBA"/>
</dbReference>
<dbReference type="InterPro" id="IPR006553">
    <property type="entry name" value="Leu-rich_rpt_Cys-con_subtyp"/>
</dbReference>
<dbReference type="InterPro" id="IPR032675">
    <property type="entry name" value="LRR_dom_sf"/>
</dbReference>
<dbReference type="CDD" id="cd01767">
    <property type="entry name" value="UBX"/>
    <property type="match status" value="1"/>
</dbReference>
<feature type="domain" description="UBA" evidence="2">
    <location>
        <begin position="2"/>
        <end position="43"/>
    </location>
</feature>
<feature type="compositionally biased region" description="Pro residues" evidence="1">
    <location>
        <begin position="132"/>
        <end position="147"/>
    </location>
</feature>
<feature type="compositionally biased region" description="Basic and acidic residues" evidence="1">
    <location>
        <begin position="190"/>
        <end position="240"/>
    </location>
</feature>
<proteinExistence type="predicted"/>
<dbReference type="EMBL" id="JAAAJB010000445">
    <property type="protein sequence ID" value="KAG0255727.1"/>
    <property type="molecule type" value="Genomic_DNA"/>
</dbReference>
<evidence type="ECO:0000313" key="4">
    <source>
        <dbReference type="EMBL" id="KAG0255727.1"/>
    </source>
</evidence>
<dbReference type="SUPFAM" id="SSF46934">
    <property type="entry name" value="UBA-like"/>
    <property type="match status" value="1"/>
</dbReference>
<feature type="compositionally biased region" description="Gly residues" evidence="1">
    <location>
        <begin position="492"/>
        <end position="512"/>
    </location>
</feature>
<feature type="region of interest" description="Disordered" evidence="1">
    <location>
        <begin position="353"/>
        <end position="587"/>
    </location>
</feature>
<feature type="region of interest" description="Disordered" evidence="1">
    <location>
        <begin position="87"/>
        <end position="275"/>
    </location>
</feature>
<feature type="domain" description="UBX" evidence="3">
    <location>
        <begin position="270"/>
        <end position="349"/>
    </location>
</feature>
<gene>
    <name evidence="4" type="ORF">DFQ27_006096</name>
</gene>
<feature type="compositionally biased region" description="Acidic residues" evidence="1">
    <location>
        <begin position="412"/>
        <end position="439"/>
    </location>
</feature>
<evidence type="ECO:0008006" key="6">
    <source>
        <dbReference type="Google" id="ProtNLM"/>
    </source>
</evidence>
<feature type="compositionally biased region" description="Low complexity" evidence="1">
    <location>
        <begin position="117"/>
        <end position="131"/>
    </location>
</feature>
<dbReference type="SUPFAM" id="SSF54236">
    <property type="entry name" value="Ubiquitin-like"/>
    <property type="match status" value="1"/>
</dbReference>
<dbReference type="PROSITE" id="PS50030">
    <property type="entry name" value="UBA"/>
    <property type="match status" value="1"/>
</dbReference>
<dbReference type="SUPFAM" id="SSF52058">
    <property type="entry name" value="L domain-like"/>
    <property type="match status" value="1"/>
</dbReference>
<dbReference type="GO" id="GO:0031146">
    <property type="term" value="P:SCF-dependent proteasomal ubiquitin-dependent protein catabolic process"/>
    <property type="evidence" value="ECO:0007669"/>
    <property type="project" value="TreeGrafter"/>
</dbReference>
<keyword evidence="5" id="KW-1185">Reference proteome</keyword>
<dbReference type="SMART" id="SM00368">
    <property type="entry name" value="LRR_RI"/>
    <property type="match status" value="4"/>
</dbReference>
<dbReference type="InterPro" id="IPR029071">
    <property type="entry name" value="Ubiquitin-like_domsf"/>
</dbReference>
<dbReference type="SMART" id="SM00166">
    <property type="entry name" value="UBX"/>
    <property type="match status" value="1"/>
</dbReference>